<comment type="caution">
    <text evidence="1">The sequence shown here is derived from an EMBL/GenBank/DDBJ whole genome shotgun (WGS) entry which is preliminary data.</text>
</comment>
<keyword evidence="2" id="KW-1185">Reference proteome</keyword>
<evidence type="ECO:0000313" key="1">
    <source>
        <dbReference type="EMBL" id="DBA05216.1"/>
    </source>
</evidence>
<reference evidence="1" key="1">
    <citation type="submission" date="2022-11" db="EMBL/GenBank/DDBJ databases">
        <authorList>
            <person name="Morgan W.R."/>
            <person name="Tartar A."/>
        </authorList>
    </citation>
    <scope>NUCLEOTIDE SEQUENCE</scope>
    <source>
        <strain evidence="1">ARSEF 373</strain>
    </source>
</reference>
<gene>
    <name evidence="1" type="ORF">N0F65_005066</name>
</gene>
<accession>A0AAV2ZCQ1</accession>
<dbReference type="Proteomes" id="UP001146120">
    <property type="component" value="Unassembled WGS sequence"/>
</dbReference>
<organism evidence="1 2">
    <name type="scientific">Lagenidium giganteum</name>
    <dbReference type="NCBI Taxonomy" id="4803"/>
    <lineage>
        <taxon>Eukaryota</taxon>
        <taxon>Sar</taxon>
        <taxon>Stramenopiles</taxon>
        <taxon>Oomycota</taxon>
        <taxon>Peronosporomycetes</taxon>
        <taxon>Pythiales</taxon>
        <taxon>Pythiaceae</taxon>
    </lineage>
</organism>
<evidence type="ECO:0000313" key="2">
    <source>
        <dbReference type="Proteomes" id="UP001146120"/>
    </source>
</evidence>
<name>A0AAV2ZCQ1_9STRA</name>
<dbReference type="EMBL" id="DAKRPA010000002">
    <property type="protein sequence ID" value="DBA05216.1"/>
    <property type="molecule type" value="Genomic_DNA"/>
</dbReference>
<dbReference type="AlphaFoldDB" id="A0AAV2ZCQ1"/>
<reference evidence="1" key="2">
    <citation type="journal article" date="2023" name="Microbiol Resour">
        <title>Decontamination and Annotation of the Draft Genome Sequence of the Oomycete Lagenidium giganteum ARSEF 373.</title>
        <authorList>
            <person name="Morgan W.R."/>
            <person name="Tartar A."/>
        </authorList>
    </citation>
    <scope>NUCLEOTIDE SEQUENCE</scope>
    <source>
        <strain evidence="1">ARSEF 373</strain>
    </source>
</reference>
<proteinExistence type="predicted"/>
<protein>
    <submittedName>
        <fullName evidence="1">Uncharacterized protein</fullName>
    </submittedName>
</protein>
<sequence>MSVDGSFVQCLGGAPFFSVFMKKFDHFTVTIRRGAIHCHRGAPIDPMMMQITHKFQMTEFGSCVHRCFCCAWRSVLLQELNDVESSTLGGSRKHSIITNCGARIVMEERQHFEMAVLGCFTHRCWRHPCSLALAQEILDDVQTANGGGSDHGLVSASFGSMRMQELDDVEVATSRSHIHCPLGAAERMIEVQALDDVKVTIFRCDVHHGCRDVAIGKDEALLEKAHNGKVSTTGCLHHGFVGVSNDVHLHEPLENGQCPRSSRIDKSVTERRNLVLIQRLHHIQSLALDRQLERTGIR</sequence>